<evidence type="ECO:0008006" key="3">
    <source>
        <dbReference type="Google" id="ProtNLM"/>
    </source>
</evidence>
<name>A0A1M4SR18_9BACT</name>
<dbReference type="Proteomes" id="UP000184368">
    <property type="component" value="Unassembled WGS sequence"/>
</dbReference>
<dbReference type="OrthoDB" id="9809206at2"/>
<dbReference type="RefSeq" id="WP_083596289.1">
    <property type="nucleotide sequence ID" value="NZ_FQUO01000001.1"/>
</dbReference>
<reference evidence="1 2" key="1">
    <citation type="submission" date="2016-11" db="EMBL/GenBank/DDBJ databases">
        <authorList>
            <person name="Jaros S."/>
            <person name="Januszkiewicz K."/>
            <person name="Wedrychowicz H."/>
        </authorList>
    </citation>
    <scope>NUCLEOTIDE SEQUENCE [LARGE SCALE GENOMIC DNA]</scope>
    <source>
        <strain evidence="1 2">DSM 26897</strain>
    </source>
</reference>
<gene>
    <name evidence="1" type="ORF">SAMN05444008_101200</name>
</gene>
<evidence type="ECO:0000313" key="2">
    <source>
        <dbReference type="Proteomes" id="UP000184368"/>
    </source>
</evidence>
<keyword evidence="2" id="KW-1185">Reference proteome</keyword>
<dbReference type="AlphaFoldDB" id="A0A1M4SR18"/>
<accession>A0A1M4SR18</accession>
<sequence length="108" mass="12654">MFVAYESDLSFVSETVRSFVEREVGATMLRRVKRLKKILAATPIDQLEVKEAPSIILRAHDNTWIKVVVRYLVAPKQSGEVKNRIFKNLMEELRKHPERVKFPKTNMR</sequence>
<dbReference type="EMBL" id="FQUO01000001">
    <property type="protein sequence ID" value="SHE34407.1"/>
    <property type="molecule type" value="Genomic_DNA"/>
</dbReference>
<protein>
    <recommendedName>
        <fullName evidence="3">Mechanosensitive ion channel</fullName>
    </recommendedName>
</protein>
<evidence type="ECO:0000313" key="1">
    <source>
        <dbReference type="EMBL" id="SHE34407.1"/>
    </source>
</evidence>
<proteinExistence type="predicted"/>
<organism evidence="1 2">
    <name type="scientific">Cnuella takakiae</name>
    <dbReference type="NCBI Taxonomy" id="1302690"/>
    <lineage>
        <taxon>Bacteria</taxon>
        <taxon>Pseudomonadati</taxon>
        <taxon>Bacteroidota</taxon>
        <taxon>Chitinophagia</taxon>
        <taxon>Chitinophagales</taxon>
        <taxon>Chitinophagaceae</taxon>
        <taxon>Cnuella</taxon>
    </lineage>
</organism>